<accession>A0ABP4XU60</accession>
<name>A0ABP4XU60_9MICO</name>
<dbReference type="SUPFAM" id="SSF100950">
    <property type="entry name" value="NagB/RpiA/CoA transferase-like"/>
    <property type="match status" value="1"/>
</dbReference>
<dbReference type="Pfam" id="PF00455">
    <property type="entry name" value="DeoRC"/>
    <property type="match status" value="1"/>
</dbReference>
<evidence type="ECO:0000313" key="3">
    <source>
        <dbReference type="Proteomes" id="UP001499938"/>
    </source>
</evidence>
<dbReference type="InterPro" id="IPR014036">
    <property type="entry name" value="DeoR-like_C"/>
</dbReference>
<sequence length="77" mass="7866">MGGASQPDSGTELPVRYRDTQGREAKQRIAAACAAQIPLLTQAVAIGGGSTASEVARQLADRAGLTVVTNSIDVGNR</sequence>
<proteinExistence type="predicted"/>
<dbReference type="EMBL" id="BAAAPO010000030">
    <property type="protein sequence ID" value="GAA1794533.1"/>
    <property type="molecule type" value="Genomic_DNA"/>
</dbReference>
<evidence type="ECO:0000259" key="1">
    <source>
        <dbReference type="Pfam" id="PF00455"/>
    </source>
</evidence>
<evidence type="ECO:0000313" key="2">
    <source>
        <dbReference type="EMBL" id="GAA1794533.1"/>
    </source>
</evidence>
<keyword evidence="3" id="KW-1185">Reference proteome</keyword>
<comment type="caution">
    <text evidence="2">The sequence shown here is derived from an EMBL/GenBank/DDBJ whole genome shotgun (WGS) entry which is preliminary data.</text>
</comment>
<dbReference type="RefSeq" id="WP_344084091.1">
    <property type="nucleotide sequence ID" value="NZ_BAAAPO010000030.1"/>
</dbReference>
<reference evidence="3" key="1">
    <citation type="journal article" date="2019" name="Int. J. Syst. Evol. Microbiol.">
        <title>The Global Catalogue of Microorganisms (GCM) 10K type strain sequencing project: providing services to taxonomists for standard genome sequencing and annotation.</title>
        <authorList>
            <consortium name="The Broad Institute Genomics Platform"/>
            <consortium name="The Broad Institute Genome Sequencing Center for Infectious Disease"/>
            <person name="Wu L."/>
            <person name="Ma J."/>
        </authorList>
    </citation>
    <scope>NUCLEOTIDE SEQUENCE [LARGE SCALE GENOMIC DNA]</scope>
    <source>
        <strain evidence="3">JCM 15592</strain>
    </source>
</reference>
<feature type="domain" description="DeoR-like transcriptional repressor C-terminal sensor" evidence="1">
    <location>
        <begin position="24"/>
        <end position="74"/>
    </location>
</feature>
<gene>
    <name evidence="2" type="ORF">GCM10009811_18870</name>
</gene>
<organism evidence="2 3">
    <name type="scientific">Nostocoides veronense</name>
    <dbReference type="NCBI Taxonomy" id="330836"/>
    <lineage>
        <taxon>Bacteria</taxon>
        <taxon>Bacillati</taxon>
        <taxon>Actinomycetota</taxon>
        <taxon>Actinomycetes</taxon>
        <taxon>Micrococcales</taxon>
        <taxon>Intrasporangiaceae</taxon>
        <taxon>Nostocoides</taxon>
    </lineage>
</organism>
<protein>
    <recommendedName>
        <fullName evidence="1">DeoR-like transcriptional repressor C-terminal sensor domain-containing protein</fullName>
    </recommendedName>
</protein>
<dbReference type="Proteomes" id="UP001499938">
    <property type="component" value="Unassembled WGS sequence"/>
</dbReference>
<dbReference type="InterPro" id="IPR037171">
    <property type="entry name" value="NagB/RpiA_transferase-like"/>
</dbReference>